<feature type="compositionally biased region" description="Acidic residues" evidence="1">
    <location>
        <begin position="19"/>
        <end position="29"/>
    </location>
</feature>
<protein>
    <submittedName>
        <fullName evidence="2">Uncharacterized protein</fullName>
    </submittedName>
</protein>
<dbReference type="GeneID" id="8382359"/>
<dbReference type="KEGG" id="hut:Huta_0097"/>
<feature type="region of interest" description="Disordered" evidence="1">
    <location>
        <begin position="9"/>
        <end position="33"/>
    </location>
</feature>
<accession>C7NNZ5</accession>
<keyword evidence="3" id="KW-1185">Reference proteome</keyword>
<proteinExistence type="predicted"/>
<dbReference type="RefSeq" id="WP_012795163.1">
    <property type="nucleotide sequence ID" value="NC_013158.1"/>
</dbReference>
<dbReference type="HOGENOM" id="CLU_2419965_0_0_2"/>
<dbReference type="OrthoDB" id="194164at2157"/>
<dbReference type="Proteomes" id="UP000002071">
    <property type="component" value="Chromosome"/>
</dbReference>
<organism evidence="2 3">
    <name type="scientific">Halorhabdus utahensis (strain DSM 12940 / JCM 11049 / AX-2)</name>
    <dbReference type="NCBI Taxonomy" id="519442"/>
    <lineage>
        <taxon>Archaea</taxon>
        <taxon>Methanobacteriati</taxon>
        <taxon>Methanobacteriota</taxon>
        <taxon>Stenosarchaea group</taxon>
        <taxon>Halobacteria</taxon>
        <taxon>Halobacteriales</taxon>
        <taxon>Haloarculaceae</taxon>
        <taxon>Halorhabdus</taxon>
    </lineage>
</organism>
<sequence>MNDSLTYHINQALTHAEDDRDDPDPDDEKLDVFNQGWRKGVDTDKEDYGERAHSSLSWHNLGYRLGMLFGPTSPGLREEMYYWCVEQMREE</sequence>
<dbReference type="STRING" id="519442.Huta_0097"/>
<dbReference type="EMBL" id="CP001687">
    <property type="protein sequence ID" value="ACV10286.1"/>
    <property type="molecule type" value="Genomic_DNA"/>
</dbReference>
<evidence type="ECO:0000256" key="1">
    <source>
        <dbReference type="SAM" id="MobiDB-lite"/>
    </source>
</evidence>
<dbReference type="AlphaFoldDB" id="C7NNZ5"/>
<reference evidence="2 3" key="1">
    <citation type="journal article" date="2009" name="Stand. Genomic Sci.">
        <title>Complete genome sequence of Halorhabdus utahensis type strain (AX-2).</title>
        <authorList>
            <person name="Anderson I."/>
            <person name="Tindall B.J."/>
            <person name="Pomrenke H."/>
            <person name="Goker M."/>
            <person name="Lapidus A."/>
            <person name="Nolan M."/>
            <person name="Copeland A."/>
            <person name="Glavina Del Rio T."/>
            <person name="Chen F."/>
            <person name="Tice H."/>
            <person name="Cheng J.F."/>
            <person name="Lucas S."/>
            <person name="Chertkov O."/>
            <person name="Bruce D."/>
            <person name="Brettin T."/>
            <person name="Detter J.C."/>
            <person name="Han C."/>
            <person name="Goodwin L."/>
            <person name="Land M."/>
            <person name="Hauser L."/>
            <person name="Chang Y.J."/>
            <person name="Jeffries C.D."/>
            <person name="Pitluck S."/>
            <person name="Pati A."/>
            <person name="Mavromatis K."/>
            <person name="Ivanova N."/>
            <person name="Ovchinnikova G."/>
            <person name="Chen A."/>
            <person name="Palaniappan K."/>
            <person name="Chain P."/>
            <person name="Rohde M."/>
            <person name="Bristow J."/>
            <person name="Eisen J.A."/>
            <person name="Markowitz V."/>
            <person name="Hugenholtz P."/>
            <person name="Kyrpides N.C."/>
            <person name="Klenk H.P."/>
        </authorList>
    </citation>
    <scope>NUCLEOTIDE SEQUENCE [LARGE SCALE GENOMIC DNA]</scope>
    <source>
        <strain evidence="3">DSM 12940 / JCM 11049 / AX-2</strain>
    </source>
</reference>
<evidence type="ECO:0000313" key="2">
    <source>
        <dbReference type="EMBL" id="ACV10286.1"/>
    </source>
</evidence>
<name>C7NNZ5_HALUD</name>
<gene>
    <name evidence="2" type="ordered locus">Huta_0097</name>
</gene>
<evidence type="ECO:0000313" key="3">
    <source>
        <dbReference type="Proteomes" id="UP000002071"/>
    </source>
</evidence>
<dbReference type="eggNOG" id="arCOG13138">
    <property type="taxonomic scope" value="Archaea"/>
</dbReference>